<dbReference type="PANTHER" id="PTHR28206:SF1">
    <property type="entry name" value="NUCLEOPORIN POM152"/>
    <property type="match status" value="1"/>
</dbReference>
<dbReference type="InterPro" id="IPR056544">
    <property type="entry name" value="Ig_POM152"/>
</dbReference>
<dbReference type="Pfam" id="PF24097">
    <property type="entry name" value="TMD_POM152"/>
    <property type="match status" value="1"/>
</dbReference>
<feature type="domain" description="Nucleoporin POM152 immunoglobulin-like" evidence="2">
    <location>
        <begin position="885"/>
        <end position="952"/>
    </location>
</feature>
<protein>
    <submittedName>
        <fullName evidence="7">Uncharacterized protein</fullName>
    </submittedName>
</protein>
<dbReference type="InterPro" id="IPR037701">
    <property type="entry name" value="Pom152"/>
</dbReference>
<evidence type="ECO:0000259" key="6">
    <source>
        <dbReference type="Pfam" id="PF24527"/>
    </source>
</evidence>
<dbReference type="Pfam" id="PF24519">
    <property type="entry name" value="Ig-like_Pom152_1"/>
    <property type="match status" value="1"/>
</dbReference>
<dbReference type="GO" id="GO:0006606">
    <property type="term" value="P:protein import into nucleus"/>
    <property type="evidence" value="ECO:0007669"/>
    <property type="project" value="TreeGrafter"/>
</dbReference>
<dbReference type="GO" id="GO:0006999">
    <property type="term" value="P:nuclear pore organization"/>
    <property type="evidence" value="ECO:0007669"/>
    <property type="project" value="TreeGrafter"/>
</dbReference>
<dbReference type="Pfam" id="PF24312">
    <property type="entry name" value="Ig-like_POM152"/>
    <property type="match status" value="1"/>
</dbReference>
<sequence>MNEKPKTEESKSPLLSSGSHIKPLIPETVLDVTSQRLSIVSLFFLIQGWKIYDLYLIKNEFLREALHSSLSVNLLPPEWNFIFKYMFLDGLVVWANSVLRIPKLALKPYASVLLILVLYTITILLTTNLNFSFLPLFTGLIHKLHPEKELAIAEGLVSPQDLFDPSSHFKGKKMIRFLPDSSIKLNPFNQNFCLQHSHHSKVKVPVKYNSSSELDFLQIVHTDFDNNKYTLNYTRKELKKFLSADYSHVQGWDINYIDERVSYLELEFDKPGYYMVRQAQDVKHKNIRSYRSDLVIPRCPNARFEDLEQLKNVCVDDELDQLSIVVTGVPPLTLVYEEEVNGELSHLPNSIIVPEDKGFHSPLLSKDYYTGISNMKSLDLQSNDLKDLSWAKSHVITVPLASRKIEKAGDFIYTIGKVIDGFGNVVEYSPKPSDVYHFYRVKSHPLPLINFVESRPNTPILIGEEKYLELKASHVMNPSAEGPYVADIKFIPADGDLGKSRTTTHVFDFKKPAKFLAKEPGTYVLESVTSKFCSCKIGTSTINVVQANLPRMHVSATPIVDNCVGTTGFKFAFDFIGTGPFEVAYKVSRLDPKNEKRVLSTKDAKVLRSETSTFEFDYKPPTEGSYAIEFVALSDAYYKRKVTFTHQEHRYVTYFEQRPRAYFSENNKVTRLNVCHAEKASIDLHLDGKPPYQIAYDLIYPDYRVEKFEISDIYDHQFKIETGRLHLGGEYKLLLRNVTDASNCGMEFKGQEVHINVRKSSPQLSFSQSESYKFVQGKTLLVPLKADFSQKTNLKYRFTSLDGSIKQEEVLYDFNPADGFPIKKEGIYELLQYSVDQCPGVVTESHQVHATYLPKPKLKIVETDDLTLLSKNSYRKSTLCQLSPVSIELQAIGEAPFIIEYSIKHPSGTMEQKTEQISNKYFSIQLKTSESGDYEYAIKAVYDSIYTNDILDSLVRSGDYRFEEIQVKQSISSLPTARFVENKKVYQTCVSSLGNLELLEEIPIRLTGRPPFDVKLGIYNEQDGLKTLKLNKIETEKIDLLNLYEHLRIGAYQVSILEVTDSNGCFSNDFDKESVSIQVYDVPKIRHLTDDVIHPEEQSLKRSEEISSYCVGDHINYMLTGLPPFTVYYDFNGKRQKVKVNSNYFKRRASSEGDLSILALSDSSSKNCVVNFTSSDGKSNSRPDLKARIYDLPSVEITQGDSIEEDIQEGDNVEIIFRFSGTPPFKLTYIRTDLAEPNRIVETEVVDNIMEHEYRIWARLEGIYEAIEVQDAYCVARNHK</sequence>
<evidence type="ECO:0000259" key="4">
    <source>
        <dbReference type="Pfam" id="PF24312"/>
    </source>
</evidence>
<gene>
    <name evidence="7" type="ORF">OGATHE_003911</name>
</gene>
<dbReference type="EMBL" id="JAEUBD010001178">
    <property type="protein sequence ID" value="KAH3665096.1"/>
    <property type="molecule type" value="Genomic_DNA"/>
</dbReference>
<proteinExistence type="predicted"/>
<keyword evidence="1" id="KW-0812">Transmembrane</keyword>
<evidence type="ECO:0000259" key="3">
    <source>
        <dbReference type="Pfam" id="PF24097"/>
    </source>
</evidence>
<dbReference type="InterPro" id="IPR056542">
    <property type="entry name" value="Ig-like_POM152_1st"/>
</dbReference>
<feature type="domain" description="Nucleoporin POM152 N-terminal transmembrane" evidence="3">
    <location>
        <begin position="31"/>
        <end position="128"/>
    </location>
</feature>
<dbReference type="InterPro" id="IPR056543">
    <property type="entry name" value="Ig-like_POM152_9th"/>
</dbReference>
<dbReference type="GO" id="GO:0070762">
    <property type="term" value="C:nuclear pore transmembrane ring"/>
    <property type="evidence" value="ECO:0007669"/>
    <property type="project" value="TreeGrafter"/>
</dbReference>
<feature type="domain" description="Nucleoporin POM152 ninth Ig-like" evidence="6">
    <location>
        <begin position="1102"/>
        <end position="1171"/>
    </location>
</feature>
<dbReference type="InterPro" id="IPR056540">
    <property type="entry name" value="TMD_POM152"/>
</dbReference>
<keyword evidence="1" id="KW-0472">Membrane</keyword>
<feature type="domain" description="Nucleoporin POM152 immunoglobulin-like" evidence="2">
    <location>
        <begin position="547"/>
        <end position="657"/>
    </location>
</feature>
<dbReference type="GO" id="GO:0017056">
    <property type="term" value="F:structural constituent of nuclear pore"/>
    <property type="evidence" value="ECO:0007669"/>
    <property type="project" value="InterPro"/>
</dbReference>
<feature type="domain" description="Nucleoporin POM152 first Ig-like" evidence="5">
    <location>
        <begin position="182"/>
        <end position="296"/>
    </location>
</feature>
<evidence type="ECO:0000313" key="8">
    <source>
        <dbReference type="Proteomes" id="UP000788993"/>
    </source>
</evidence>
<evidence type="ECO:0000256" key="1">
    <source>
        <dbReference type="SAM" id="Phobius"/>
    </source>
</evidence>
<dbReference type="Pfam" id="PF23664">
    <property type="entry name" value="Ig_Pom152"/>
    <property type="match status" value="2"/>
</dbReference>
<keyword evidence="1" id="KW-1133">Transmembrane helix</keyword>
<organism evidence="7 8">
    <name type="scientific">Ogataea polymorpha</name>
    <dbReference type="NCBI Taxonomy" id="460523"/>
    <lineage>
        <taxon>Eukaryota</taxon>
        <taxon>Fungi</taxon>
        <taxon>Dikarya</taxon>
        <taxon>Ascomycota</taxon>
        <taxon>Saccharomycotina</taxon>
        <taxon>Pichiomycetes</taxon>
        <taxon>Pichiales</taxon>
        <taxon>Pichiaceae</taxon>
        <taxon>Ogataea</taxon>
    </lineage>
</organism>
<feature type="domain" description="Nucleoporin POM152 Ig-like" evidence="4">
    <location>
        <begin position="762"/>
        <end position="846"/>
    </location>
</feature>
<evidence type="ECO:0000313" key="7">
    <source>
        <dbReference type="EMBL" id="KAH3665096.1"/>
    </source>
</evidence>
<accession>A0A9P8P4V7</accession>
<dbReference type="PANTHER" id="PTHR28206">
    <property type="entry name" value="NUCLEOPORIN POM152"/>
    <property type="match status" value="1"/>
</dbReference>
<keyword evidence="8" id="KW-1185">Reference proteome</keyword>
<evidence type="ECO:0000259" key="2">
    <source>
        <dbReference type="Pfam" id="PF23664"/>
    </source>
</evidence>
<reference evidence="7" key="2">
    <citation type="submission" date="2021-01" db="EMBL/GenBank/DDBJ databases">
        <authorList>
            <person name="Schikora-Tamarit M.A."/>
        </authorList>
    </citation>
    <scope>NUCLEOTIDE SEQUENCE</scope>
    <source>
        <strain evidence="7">NCAIM Y.01608</strain>
    </source>
</reference>
<comment type="caution">
    <text evidence="7">The sequence shown here is derived from an EMBL/GenBank/DDBJ whole genome shotgun (WGS) entry which is preliminary data.</text>
</comment>
<dbReference type="InterPro" id="IPR056541">
    <property type="entry name" value="Ig-like_POM152"/>
</dbReference>
<dbReference type="AlphaFoldDB" id="A0A9P8P4V7"/>
<name>A0A9P8P4V7_9ASCO</name>
<reference evidence="7" key="1">
    <citation type="journal article" date="2021" name="Open Biol.">
        <title>Shared evolutionary footprints suggest mitochondrial oxidative damage underlies multiple complex I losses in fungi.</title>
        <authorList>
            <person name="Schikora-Tamarit M.A."/>
            <person name="Marcet-Houben M."/>
            <person name="Nosek J."/>
            <person name="Gabaldon T."/>
        </authorList>
    </citation>
    <scope>NUCLEOTIDE SEQUENCE</scope>
    <source>
        <strain evidence="7">NCAIM Y.01608</strain>
    </source>
</reference>
<dbReference type="Pfam" id="PF24527">
    <property type="entry name" value="Ig-like_Pom152_9"/>
    <property type="match status" value="1"/>
</dbReference>
<feature type="transmembrane region" description="Helical" evidence="1">
    <location>
        <begin position="111"/>
        <end position="137"/>
    </location>
</feature>
<dbReference type="Proteomes" id="UP000788993">
    <property type="component" value="Unassembled WGS sequence"/>
</dbReference>
<evidence type="ECO:0000259" key="5">
    <source>
        <dbReference type="Pfam" id="PF24519"/>
    </source>
</evidence>